<evidence type="ECO:0000256" key="1">
    <source>
        <dbReference type="SAM" id="MobiDB-lite"/>
    </source>
</evidence>
<accession>A0A914YMY5</accession>
<protein>
    <submittedName>
        <fullName evidence="4">Uncharacterized protein</fullName>
    </submittedName>
</protein>
<dbReference type="WBParaSite" id="PSU_v2.g20956.t1">
    <property type="protein sequence ID" value="PSU_v2.g20956.t1"/>
    <property type="gene ID" value="PSU_v2.g20956"/>
</dbReference>
<evidence type="ECO:0000256" key="2">
    <source>
        <dbReference type="SAM" id="SignalP"/>
    </source>
</evidence>
<evidence type="ECO:0000313" key="4">
    <source>
        <dbReference type="WBParaSite" id="PSU_v2.g20956.t1"/>
    </source>
</evidence>
<feature type="compositionally biased region" description="Acidic residues" evidence="1">
    <location>
        <begin position="329"/>
        <end position="339"/>
    </location>
</feature>
<evidence type="ECO:0000313" key="3">
    <source>
        <dbReference type="Proteomes" id="UP000887577"/>
    </source>
</evidence>
<reference evidence="4" key="1">
    <citation type="submission" date="2022-11" db="UniProtKB">
        <authorList>
            <consortium name="WormBaseParasite"/>
        </authorList>
    </citation>
    <scope>IDENTIFICATION</scope>
</reference>
<sequence length="582" mass="67586">MLDHRILLLFALVLIFQFSTVLSVNKQGVEELLKLQLRDEYLLEQFLLDEFSYKGAEDLINPMTDLPFRDIHADNFFKAGVIQISHLRQYIEGKNHTKLFGPLKLKPWVSIEVLKNELAKCGKQYNYVSTTQQYFSYNKQIYGTMNIMKFGCRYAFDEVIVYGVGMERFRFRFKDVLLNKIQRYWASTARTITIRDMQKLMNYFSSRFAASMQEHFEREVKKLTAITNEIENEEDELGITEEPEYVEPKSTTPKVVKKVIIKPRRKHKTKLQTPTTRTSTTTTSTTTTTTTPAPILLTTEINEENSIPNIEDYETSTPNDNEIDRETENEVETETDTTDSDYFEVTTTSEPEYPDDTDTTEEPEEAVAFYPFVTSSHGCVQMDADYNETTRCNNLKSMPLNAKEKIFALFPSDEIEELPYMTKDHTFQFASFPLTVRIMLTAPAKVPEILDIFQKDMSAESRDVMENCIDEYCDEPDEIVEKTPGEDVDENNPDEHHPKDTHKFFQDRALRYNLSPNSTLLVYASSSPQFQLEAAMRRKNFNAKRIITRVLPSDTKALWHDFMESQVAETFAVHHRPAFLEH</sequence>
<feature type="chain" id="PRO_5036880616" evidence="2">
    <location>
        <begin position="24"/>
        <end position="582"/>
    </location>
</feature>
<dbReference type="Proteomes" id="UP000887577">
    <property type="component" value="Unplaced"/>
</dbReference>
<name>A0A914YMY5_9BILA</name>
<feature type="compositionally biased region" description="Low complexity" evidence="1">
    <location>
        <begin position="271"/>
        <end position="290"/>
    </location>
</feature>
<feature type="signal peptide" evidence="2">
    <location>
        <begin position="1"/>
        <end position="23"/>
    </location>
</feature>
<proteinExistence type="predicted"/>
<keyword evidence="3" id="KW-1185">Reference proteome</keyword>
<keyword evidence="2" id="KW-0732">Signal</keyword>
<organism evidence="3 4">
    <name type="scientific">Panagrolaimus superbus</name>
    <dbReference type="NCBI Taxonomy" id="310955"/>
    <lineage>
        <taxon>Eukaryota</taxon>
        <taxon>Metazoa</taxon>
        <taxon>Ecdysozoa</taxon>
        <taxon>Nematoda</taxon>
        <taxon>Chromadorea</taxon>
        <taxon>Rhabditida</taxon>
        <taxon>Tylenchina</taxon>
        <taxon>Panagrolaimomorpha</taxon>
        <taxon>Panagrolaimoidea</taxon>
        <taxon>Panagrolaimidae</taxon>
        <taxon>Panagrolaimus</taxon>
    </lineage>
</organism>
<feature type="region of interest" description="Disordered" evidence="1">
    <location>
        <begin position="265"/>
        <end position="290"/>
    </location>
</feature>
<feature type="region of interest" description="Disordered" evidence="1">
    <location>
        <begin position="304"/>
        <end position="339"/>
    </location>
</feature>
<dbReference type="AlphaFoldDB" id="A0A914YMY5"/>